<organism evidence="1 2">
    <name type="scientific">Saccharomonospora viridis</name>
    <dbReference type="NCBI Taxonomy" id="1852"/>
    <lineage>
        <taxon>Bacteria</taxon>
        <taxon>Bacillati</taxon>
        <taxon>Actinomycetota</taxon>
        <taxon>Actinomycetes</taxon>
        <taxon>Pseudonocardiales</taxon>
        <taxon>Pseudonocardiaceae</taxon>
        <taxon>Saccharomonospora</taxon>
    </lineage>
</organism>
<dbReference type="EMBL" id="JRZE01000005">
    <property type="protein sequence ID" value="KHF43752.1"/>
    <property type="molecule type" value="Genomic_DNA"/>
</dbReference>
<proteinExistence type="predicted"/>
<gene>
    <name evidence="1" type="ORF">MINT15_24770</name>
</gene>
<comment type="caution">
    <text evidence="1">The sequence shown here is derived from an EMBL/GenBank/DDBJ whole genome shotgun (WGS) entry which is preliminary data.</text>
</comment>
<protein>
    <submittedName>
        <fullName evidence="1">Uncharacterized protein</fullName>
    </submittedName>
</protein>
<dbReference type="Proteomes" id="UP000030848">
    <property type="component" value="Unassembled WGS sequence"/>
</dbReference>
<name>A0A837D8K0_9PSEU</name>
<evidence type="ECO:0000313" key="1">
    <source>
        <dbReference type="EMBL" id="KHF43752.1"/>
    </source>
</evidence>
<accession>A0A837D8K0</accession>
<sequence length="43" mass="4478">MWCLSSYTSMPSSSSNGSVHGVLAAHRANPVPATNVTCDRITA</sequence>
<evidence type="ECO:0000313" key="2">
    <source>
        <dbReference type="Proteomes" id="UP000030848"/>
    </source>
</evidence>
<reference evidence="1 2" key="1">
    <citation type="submission" date="2014-10" db="EMBL/GenBank/DDBJ databases">
        <title>Genome sequence of Micropolyspora internatus JCM3315.</title>
        <authorList>
            <person name="Shin S.-K."/>
            <person name="Yi H."/>
        </authorList>
    </citation>
    <scope>NUCLEOTIDE SEQUENCE [LARGE SCALE GENOMIC DNA]</scope>
    <source>
        <strain evidence="1 2">JCM 3315</strain>
    </source>
</reference>
<dbReference type="AlphaFoldDB" id="A0A837D8K0"/>